<gene>
    <name evidence="2" type="ORF">QVE165_LOCUS26527</name>
</gene>
<feature type="compositionally biased region" description="Polar residues" evidence="1">
    <location>
        <begin position="263"/>
        <end position="277"/>
    </location>
</feature>
<evidence type="ECO:0000256" key="1">
    <source>
        <dbReference type="SAM" id="MobiDB-lite"/>
    </source>
</evidence>
<feature type="compositionally biased region" description="Polar residues" evidence="1">
    <location>
        <begin position="237"/>
        <end position="256"/>
    </location>
</feature>
<dbReference type="OrthoDB" id="10022837at2759"/>
<feature type="region of interest" description="Disordered" evidence="1">
    <location>
        <begin position="192"/>
        <end position="278"/>
    </location>
</feature>
<keyword evidence="3" id="KW-1185">Reference proteome</keyword>
<dbReference type="EMBL" id="CAJNOM010000197">
    <property type="protein sequence ID" value="CAF1214016.1"/>
    <property type="molecule type" value="Genomic_DNA"/>
</dbReference>
<name>A0A814XCT5_9BILA</name>
<dbReference type="Proteomes" id="UP000663832">
    <property type="component" value="Unassembled WGS sequence"/>
</dbReference>
<evidence type="ECO:0000313" key="2">
    <source>
        <dbReference type="EMBL" id="CAF1214016.1"/>
    </source>
</evidence>
<comment type="caution">
    <text evidence="2">The sequence shown here is derived from an EMBL/GenBank/DDBJ whole genome shotgun (WGS) entry which is preliminary data.</text>
</comment>
<sequence length="592" mass="67185">MATTTTLTSQSSTSSHPRELCIICEAQPYDLICTCGDKFDFTCIHQHVEQISLEFQVHREQVAQKLNKINIICDNENSHINAIRTNINDWKRKRIQDINDAAEKALNDVQQHENNFTDISTFEQILNDLSAESHRVVHDNLNKLIELGHQIQNKTEDIQAIPPINHDEASLDSIIQSKLHPSLLTTNVSSEPILNHQNDSTTSLSTPPTASNRHSPPLVERTESNTNELPSFERTDSNTNASSHVESTISDTNTLTPREPEIESNSTTNENGASTDAANYDEFDAGKTRHIQRINPKIIPTNSDKNAGTICCHGNQLLYNSYNQATHSCRLTFVPDLLNPTDKKSIDWGNPDQTINGDDDEWIQDIVYSDKLSGYLVLNRARLRLFKVDTNKLEEFRIFPDRTTKRLTCNEKFIYLTSAHGSASYNGDEILLINYDKEEQLCKTFRDIMPSRVNRGSGQLPGEISDIAAGSNDQITIGYRFERRHEVGVCVFNVTNNGKDWLCIKQLLLNECWHSDLSYTPRIDWCEKLNSFILIEFMTGHLIMVDRDGQVEGECRFMQATDRTESPINLTISSNDWLCVRYNASITIHKIT</sequence>
<reference evidence="2" key="1">
    <citation type="submission" date="2021-02" db="EMBL/GenBank/DDBJ databases">
        <authorList>
            <person name="Nowell W R."/>
        </authorList>
    </citation>
    <scope>NUCLEOTIDE SEQUENCE</scope>
</reference>
<accession>A0A814XCT5</accession>
<evidence type="ECO:0000313" key="3">
    <source>
        <dbReference type="Proteomes" id="UP000663832"/>
    </source>
</evidence>
<dbReference type="AlphaFoldDB" id="A0A814XCT5"/>
<protein>
    <submittedName>
        <fullName evidence="2">Uncharacterized protein</fullName>
    </submittedName>
</protein>
<proteinExistence type="predicted"/>
<feature type="compositionally biased region" description="Low complexity" evidence="1">
    <location>
        <begin position="200"/>
        <end position="211"/>
    </location>
</feature>
<organism evidence="2 3">
    <name type="scientific">Adineta steineri</name>
    <dbReference type="NCBI Taxonomy" id="433720"/>
    <lineage>
        <taxon>Eukaryota</taxon>
        <taxon>Metazoa</taxon>
        <taxon>Spiralia</taxon>
        <taxon>Gnathifera</taxon>
        <taxon>Rotifera</taxon>
        <taxon>Eurotatoria</taxon>
        <taxon>Bdelloidea</taxon>
        <taxon>Adinetida</taxon>
        <taxon>Adinetidae</taxon>
        <taxon>Adineta</taxon>
    </lineage>
</organism>